<keyword evidence="2" id="KW-1185">Reference proteome</keyword>
<gene>
    <name evidence="1" type="ORF">BO79DRAFT_220391</name>
</gene>
<evidence type="ECO:0000313" key="2">
    <source>
        <dbReference type="Proteomes" id="UP000249748"/>
    </source>
</evidence>
<dbReference type="EMBL" id="KZ824563">
    <property type="protein sequence ID" value="RAK85762.1"/>
    <property type="molecule type" value="Genomic_DNA"/>
</dbReference>
<accession>A0ACD1I5J1</accession>
<dbReference type="Proteomes" id="UP000249748">
    <property type="component" value="Unassembled WGS sequence"/>
</dbReference>
<proteinExistence type="predicted"/>
<organism evidence="1 2">
    <name type="scientific">Aspergillus costaricaensis CBS 115574</name>
    <dbReference type="NCBI Taxonomy" id="1448317"/>
    <lineage>
        <taxon>Eukaryota</taxon>
        <taxon>Fungi</taxon>
        <taxon>Dikarya</taxon>
        <taxon>Ascomycota</taxon>
        <taxon>Pezizomycotina</taxon>
        <taxon>Eurotiomycetes</taxon>
        <taxon>Eurotiomycetidae</taxon>
        <taxon>Eurotiales</taxon>
        <taxon>Aspergillaceae</taxon>
        <taxon>Aspergillus</taxon>
        <taxon>Aspergillus subgen. Circumdati</taxon>
    </lineage>
</organism>
<reference evidence="1" key="1">
    <citation type="submission" date="2018-02" db="EMBL/GenBank/DDBJ databases">
        <title>The genomes of Aspergillus section Nigri reveals drivers in fungal speciation.</title>
        <authorList>
            <consortium name="DOE Joint Genome Institute"/>
            <person name="Vesth T.C."/>
            <person name="Nybo J."/>
            <person name="Theobald S."/>
            <person name="Brandl J."/>
            <person name="Frisvad J.C."/>
            <person name="Nielsen K.F."/>
            <person name="Lyhne E.K."/>
            <person name="Kogle M.E."/>
            <person name="Kuo A."/>
            <person name="Riley R."/>
            <person name="Clum A."/>
            <person name="Nolan M."/>
            <person name="Lipzen A."/>
            <person name="Salamov A."/>
            <person name="Henrissat B."/>
            <person name="Wiebenga A."/>
            <person name="De vries R.P."/>
            <person name="Grigoriev I.V."/>
            <person name="Mortensen U.H."/>
            <person name="Andersen M.R."/>
            <person name="Baker S.E."/>
        </authorList>
    </citation>
    <scope>NUCLEOTIDE SEQUENCE</scope>
    <source>
        <strain evidence="1">CBS 115574</strain>
    </source>
</reference>
<sequence>MTVLRISNILDTFGSRTYSMNMTTQEDVAWKIQGNDSTNHPVPAYTLQNNHVIPTENDTPLTLPMILASGVHIAYCLRRWALPVGEPFSIPIPGSIIITVENNNNNAQRMKIISSALRVILQYSVFLITIYLSQGDHGTLDMSIWGKAPRDPTCTTERYTD</sequence>
<evidence type="ECO:0000313" key="1">
    <source>
        <dbReference type="EMBL" id="RAK85762.1"/>
    </source>
</evidence>
<name>A0ACD1I5J1_9EURO</name>
<protein>
    <submittedName>
        <fullName evidence="1">Uncharacterized protein</fullName>
    </submittedName>
</protein>